<comment type="cofactor">
    <cofactor evidence="1">
        <name>Mg(2+)</name>
        <dbReference type="ChEBI" id="CHEBI:18420"/>
    </cofactor>
</comment>
<keyword evidence="5 12" id="KW-0436">Ligase</keyword>
<evidence type="ECO:0000256" key="7">
    <source>
        <dbReference type="ARBA" id="ARBA00022840"/>
    </source>
</evidence>
<dbReference type="HOGENOM" id="CLU_022752_0_2_4"/>
<dbReference type="CDD" id="cd05388">
    <property type="entry name" value="CobB_N"/>
    <property type="match status" value="1"/>
</dbReference>
<comment type="similarity">
    <text evidence="3">Belongs to the CobB/CobQ family. CobQ subfamily.</text>
</comment>
<evidence type="ECO:0000256" key="3">
    <source>
        <dbReference type="ARBA" id="ARBA00006205"/>
    </source>
</evidence>
<dbReference type="EC" id="6.3.5.9" evidence="12"/>
<evidence type="ECO:0000256" key="9">
    <source>
        <dbReference type="ARBA" id="ARBA00022962"/>
    </source>
</evidence>
<evidence type="ECO:0000256" key="6">
    <source>
        <dbReference type="ARBA" id="ARBA00022741"/>
    </source>
</evidence>
<evidence type="ECO:0000313" key="12">
    <source>
        <dbReference type="EMBL" id="ABF76078.1"/>
    </source>
</evidence>
<organism evidence="12">
    <name type="scientific">Burkholderia orbicola (strain AU 1054)</name>
    <dbReference type="NCBI Taxonomy" id="331271"/>
    <lineage>
        <taxon>Bacteria</taxon>
        <taxon>Pseudomonadati</taxon>
        <taxon>Pseudomonadota</taxon>
        <taxon>Betaproteobacteria</taxon>
        <taxon>Burkholderiales</taxon>
        <taxon>Burkholderiaceae</taxon>
        <taxon>Burkholderia</taxon>
        <taxon>Burkholderia cepacia complex</taxon>
        <taxon>Burkholderia orbicola</taxon>
    </lineage>
</organism>
<accession>A0A0H2XQ25</accession>
<dbReference type="InterPro" id="IPR011698">
    <property type="entry name" value="GATase_3"/>
</dbReference>
<dbReference type="GO" id="GO:0009236">
    <property type="term" value="P:cobalamin biosynthetic process"/>
    <property type="evidence" value="ECO:0007669"/>
    <property type="project" value="UniProtKB-KW"/>
</dbReference>
<evidence type="ECO:0000256" key="1">
    <source>
        <dbReference type="ARBA" id="ARBA00001946"/>
    </source>
</evidence>
<sequence>MPACPALFVSAPASGQGKTSVTVGLARLHRRLGRRVRVFKTGPDFLDPMLLERASGAPVHALDLGMVGEAGCRALLAEAARDADLILIEGVMGLFDGTPSSADLAAAFGAPVVAVISAKAMAQTFAAIAFGLARFRPGLPFHGVLANRVGSARHAELLQQALPDDLRWLGHVPADAGIALPERHLGLHQPADIDDLDARLDRAADVLAQTALAELPPAVAFAEPDVAAPLPRALAGKRIAVARDAAFSFIYPANLALLGALGAQLRFFSPLADEPVPDDCDALFLPGGYPELHAATLAANAATARTIRAHAAAGRPIVAECGGDGVSVRIADRRGWVDDTDARPAAGACDDATPVRGARHAAARYWHGTDARSYVSLFAAGYAARAGRDRRAARWLGGRRRSRLSRGRDRRDVHAHVLAVESGSGRGFVRWGSVRDMSGQLAERPTFDGTTPTIFRIRGRNRVTRRDRP</sequence>
<dbReference type="AlphaFoldDB" id="A0A0H2XQ25"/>
<comment type="pathway">
    <text evidence="2">Cofactor biosynthesis; adenosylcobalamin biosynthesis.</text>
</comment>
<dbReference type="GO" id="GO:0043802">
    <property type="term" value="F:hydrogenobyrinic acid a,c-diamide synthase (glutamine-hydrolysing) activity"/>
    <property type="evidence" value="ECO:0007669"/>
    <property type="project" value="UniProtKB-EC"/>
</dbReference>
<evidence type="ECO:0000259" key="11">
    <source>
        <dbReference type="Pfam" id="PF07685"/>
    </source>
</evidence>
<dbReference type="InterPro" id="IPR027417">
    <property type="entry name" value="P-loop_NTPase"/>
</dbReference>
<dbReference type="PROSITE" id="PS51274">
    <property type="entry name" value="GATASE_COBBQ"/>
    <property type="match status" value="1"/>
</dbReference>
<dbReference type="InterPro" id="IPR002586">
    <property type="entry name" value="CobQ/CobB/MinD/ParA_Nub-bd_dom"/>
</dbReference>
<evidence type="ECO:0000256" key="4">
    <source>
        <dbReference type="ARBA" id="ARBA00022573"/>
    </source>
</evidence>
<evidence type="ECO:0000256" key="5">
    <source>
        <dbReference type="ARBA" id="ARBA00022598"/>
    </source>
</evidence>
<dbReference type="SUPFAM" id="SSF52317">
    <property type="entry name" value="Class I glutamine amidotransferase-like"/>
    <property type="match status" value="1"/>
</dbReference>
<evidence type="ECO:0000256" key="8">
    <source>
        <dbReference type="ARBA" id="ARBA00022842"/>
    </source>
</evidence>
<dbReference type="Pfam" id="PF07685">
    <property type="entry name" value="GATase_3"/>
    <property type="match status" value="1"/>
</dbReference>
<keyword evidence="4" id="KW-0169">Cobalamin biosynthesis</keyword>
<dbReference type="GO" id="GO:0005524">
    <property type="term" value="F:ATP binding"/>
    <property type="evidence" value="ECO:0007669"/>
    <property type="project" value="UniProtKB-KW"/>
</dbReference>
<proteinExistence type="inferred from homology"/>
<dbReference type="PANTHER" id="PTHR43873">
    <property type="entry name" value="COBYRINATE A,C-DIAMIDE SYNTHASE"/>
    <property type="match status" value="1"/>
</dbReference>
<dbReference type="InterPro" id="IPR004484">
    <property type="entry name" value="CbiA/CobB_synth"/>
</dbReference>
<dbReference type="Gene3D" id="3.40.50.880">
    <property type="match status" value="1"/>
</dbReference>
<evidence type="ECO:0000256" key="2">
    <source>
        <dbReference type="ARBA" id="ARBA00004953"/>
    </source>
</evidence>
<reference evidence="12" key="1">
    <citation type="submission" date="2006-05" db="EMBL/GenBank/DDBJ databases">
        <title>Complete sequence of chromosome 1 of Burkholderia cenocepacia AU 1054.</title>
        <authorList>
            <consortium name="US DOE Joint Genome Institute"/>
            <person name="Copeland A."/>
            <person name="Lucas S."/>
            <person name="Lapidus A."/>
            <person name="Barry K."/>
            <person name="Detter J.C."/>
            <person name="Glavina del Rio T."/>
            <person name="Hammon N."/>
            <person name="Israni S."/>
            <person name="Dalin E."/>
            <person name="Tice H."/>
            <person name="Pitluck S."/>
            <person name="Chain P."/>
            <person name="Malfatti S."/>
            <person name="Shin M."/>
            <person name="Vergez L."/>
            <person name="Schmutz J."/>
            <person name="Larimer F."/>
            <person name="Land M."/>
            <person name="Hauser L."/>
            <person name="Kyrpides N."/>
            <person name="Lykidis A."/>
            <person name="LiPuma J.J."/>
            <person name="Konstantinidis K."/>
            <person name="Tiedje J.M."/>
            <person name="Richardson P."/>
        </authorList>
    </citation>
    <scope>NUCLEOTIDE SEQUENCE [LARGE SCALE GENOMIC DNA]</scope>
    <source>
        <strain evidence="12">AU 1054</strain>
    </source>
</reference>
<evidence type="ECO:0000259" key="10">
    <source>
        <dbReference type="Pfam" id="PF01656"/>
    </source>
</evidence>
<gene>
    <name evidence="12" type="ordered locus">Bcen_1171</name>
</gene>
<feature type="domain" description="CobB/CobQ-like glutamine amidotransferase" evidence="11">
    <location>
        <begin position="238"/>
        <end position="323"/>
    </location>
</feature>
<dbReference type="EMBL" id="CP000378">
    <property type="protein sequence ID" value="ABF76078.1"/>
    <property type="molecule type" value="Genomic_DNA"/>
</dbReference>
<keyword evidence="7" id="KW-0067">ATP-binding</keyword>
<dbReference type="Pfam" id="PF01656">
    <property type="entry name" value="CbiA"/>
    <property type="match status" value="1"/>
</dbReference>
<dbReference type="SUPFAM" id="SSF52540">
    <property type="entry name" value="P-loop containing nucleoside triphosphate hydrolases"/>
    <property type="match status" value="1"/>
</dbReference>
<name>A0A0H2XQ25_BURO1</name>
<keyword evidence="8" id="KW-0460">Magnesium</keyword>
<dbReference type="Gene3D" id="3.40.50.300">
    <property type="entry name" value="P-loop containing nucleotide triphosphate hydrolases"/>
    <property type="match status" value="1"/>
</dbReference>
<keyword evidence="6" id="KW-0547">Nucleotide-binding</keyword>
<dbReference type="GO" id="GO:0042242">
    <property type="term" value="F:cobyrinic acid a,c-diamide synthase activity"/>
    <property type="evidence" value="ECO:0007669"/>
    <property type="project" value="InterPro"/>
</dbReference>
<dbReference type="NCBIfam" id="NF002204">
    <property type="entry name" value="PRK01077.1"/>
    <property type="match status" value="1"/>
</dbReference>
<protein>
    <submittedName>
        <fullName evidence="12">Cobyrinate a,c-diamide synthase / hydrogenobyrinic acid a,c-diamide synthase (Glutamine-hydrolysing)</fullName>
        <ecNumber evidence="12">6.3.5.-</ecNumber>
        <ecNumber evidence="12">6.3.5.9</ecNumber>
    </submittedName>
</protein>
<keyword evidence="9" id="KW-0315">Glutamine amidotransferase</keyword>
<dbReference type="EC" id="6.3.5.-" evidence="12"/>
<dbReference type="InterPro" id="IPR029062">
    <property type="entry name" value="Class_I_gatase-like"/>
</dbReference>
<dbReference type="PANTHER" id="PTHR43873:SF1">
    <property type="entry name" value="COBYRINATE A,C-DIAMIDE SYNTHASE"/>
    <property type="match status" value="1"/>
</dbReference>
<feature type="domain" description="CobQ/CobB/MinD/ParA nucleotide binding" evidence="10">
    <location>
        <begin position="8"/>
        <end position="184"/>
    </location>
</feature>